<evidence type="ECO:0000259" key="16">
    <source>
        <dbReference type="PROSITE" id="PS51195"/>
    </source>
</evidence>
<evidence type="ECO:0000256" key="7">
    <source>
        <dbReference type="ARBA" id="ARBA00022840"/>
    </source>
</evidence>
<evidence type="ECO:0000256" key="11">
    <source>
        <dbReference type="PROSITE-ProRule" id="PRU00552"/>
    </source>
</evidence>
<keyword evidence="6 12" id="KW-0347">Helicase</keyword>
<feature type="compositionally biased region" description="Basic and acidic residues" evidence="13">
    <location>
        <begin position="699"/>
        <end position="725"/>
    </location>
</feature>
<evidence type="ECO:0000256" key="6">
    <source>
        <dbReference type="ARBA" id="ARBA00022806"/>
    </source>
</evidence>
<dbReference type="SMART" id="SM00487">
    <property type="entry name" value="DEXDc"/>
    <property type="match status" value="1"/>
</dbReference>
<dbReference type="PANTHER" id="PTHR47959:SF8">
    <property type="entry name" value="RNA HELICASE"/>
    <property type="match status" value="1"/>
</dbReference>
<evidence type="ECO:0000256" key="12">
    <source>
        <dbReference type="RuleBase" id="RU000492"/>
    </source>
</evidence>
<dbReference type="PROSITE" id="PS51195">
    <property type="entry name" value="Q_MOTIF"/>
    <property type="match status" value="1"/>
</dbReference>
<feature type="region of interest" description="Disordered" evidence="13">
    <location>
        <begin position="537"/>
        <end position="558"/>
    </location>
</feature>
<dbReference type="Pfam" id="PF00271">
    <property type="entry name" value="Helicase_C"/>
    <property type="match status" value="1"/>
</dbReference>
<dbReference type="GO" id="GO:0003723">
    <property type="term" value="F:RNA binding"/>
    <property type="evidence" value="ECO:0007669"/>
    <property type="project" value="UniProtKB-KW"/>
</dbReference>
<comment type="subcellular location">
    <subcellularLocation>
        <location evidence="1">Nucleus</location>
        <location evidence="1">Nucleolus</location>
    </subcellularLocation>
</comment>
<sequence>MAVDIEGFTTTSNEVCETSKKSAKKSGGFQSFGLSQTILKGIKARGYKVPTPIQRKCIPLILSGQDVVAMARTGSGKTACFLLPMFEKLGKPAVKLTSGPRALIFSPTRELALQTLKFIKDLGRFTKIKAISALGGDSIEYQFGAIHENPDVIVATPGRFLHICLEMNLKLSSVEYVVFDEADRLFELGLGEQLQEILYRLPESKQTLLFSATLPKLLVDFAKAGLSSPVLLRLDVESKLPKTLELAFLSVRPEEKTAALLCTLQALPQNKLTMVFTATKHHVDYLHSILDEAGISNTFLYSDLAPTARKINAAKFQNGNCSVMVVTDVAARGVDIPQLDYVINYHFPSKPKLFIHRVGRCARAGRSGVAVSLISKSEAPYFLDLITFLGRPLNLIPLDSSEKTSKDGAFGKIPEHLIEAEQSRLITWHAKNVELDSMKKVYENGYKKYLQSNPGASKESLKRVKNTNLIDVGIHPFFSADSAADKVETMEFLHQVKKYKPKDTIFELKSSMNQKCYDIMKKTKEFHANSVNKFRNGQQEKEADENVGDETVRGKRKGPSQDILMAHKNKKPAVGEYYVPYSAHDQETENGLSINNFLSEASKATFDITGDCEQGLNVQKRIRKWDKEKKKYVTLKGEEKAGKIKLECGKWVDSSYKSGRYEKWKERSKVQEMEEDSEDDGKTTNKAFPNTHWGRHNRKIAEKLKAKAGLKKPERILKERKELEKKRQKSIPKSKRKNFSKPNMKSNVRKRRK</sequence>
<organism evidence="17">
    <name type="scientific">Menopon gallinae</name>
    <name type="common">poultry shaft louse</name>
    <dbReference type="NCBI Taxonomy" id="328185"/>
    <lineage>
        <taxon>Eukaryota</taxon>
        <taxon>Metazoa</taxon>
        <taxon>Ecdysozoa</taxon>
        <taxon>Arthropoda</taxon>
        <taxon>Hexapoda</taxon>
        <taxon>Insecta</taxon>
        <taxon>Pterygota</taxon>
        <taxon>Neoptera</taxon>
        <taxon>Paraneoptera</taxon>
        <taxon>Psocodea</taxon>
        <taxon>Troctomorpha</taxon>
        <taxon>Phthiraptera</taxon>
        <taxon>Amblycera</taxon>
        <taxon>Menoponidae</taxon>
        <taxon>Menopon</taxon>
    </lineage>
</organism>
<dbReference type="PANTHER" id="PTHR47959">
    <property type="entry name" value="ATP-DEPENDENT RNA HELICASE RHLE-RELATED"/>
    <property type="match status" value="1"/>
</dbReference>
<dbReference type="Gene3D" id="3.40.50.300">
    <property type="entry name" value="P-loop containing nucleotide triphosphate hydrolases"/>
    <property type="match status" value="2"/>
</dbReference>
<dbReference type="GO" id="GO:0005524">
    <property type="term" value="F:ATP binding"/>
    <property type="evidence" value="ECO:0007669"/>
    <property type="project" value="UniProtKB-KW"/>
</dbReference>
<feature type="domain" description="Helicase ATP-binding" evidence="14">
    <location>
        <begin position="58"/>
        <end position="232"/>
    </location>
</feature>
<evidence type="ECO:0000256" key="10">
    <source>
        <dbReference type="ARBA" id="ARBA00047984"/>
    </source>
</evidence>
<dbReference type="InterPro" id="IPR050079">
    <property type="entry name" value="DEAD_box_RNA_helicase"/>
</dbReference>
<feature type="domain" description="Helicase C-terminal" evidence="15">
    <location>
        <begin position="259"/>
        <end position="404"/>
    </location>
</feature>
<dbReference type="AlphaFoldDB" id="A0AAW2I8E3"/>
<dbReference type="InterPro" id="IPR001650">
    <property type="entry name" value="Helicase_C-like"/>
</dbReference>
<dbReference type="GO" id="GO:0010468">
    <property type="term" value="P:regulation of gene expression"/>
    <property type="evidence" value="ECO:0007669"/>
    <property type="project" value="UniProtKB-ARBA"/>
</dbReference>
<comment type="similarity">
    <text evidence="2">Belongs to the DEAD box helicase family. DDX54/DBP10 subfamily.</text>
</comment>
<protein>
    <recommendedName>
        <fullName evidence="3">RNA helicase</fullName>
        <ecNumber evidence="3">3.6.4.13</ecNumber>
    </recommendedName>
</protein>
<dbReference type="Pfam" id="PF00270">
    <property type="entry name" value="DEAD"/>
    <property type="match status" value="1"/>
</dbReference>
<evidence type="ECO:0000256" key="9">
    <source>
        <dbReference type="ARBA" id="ARBA00023242"/>
    </source>
</evidence>
<evidence type="ECO:0000313" key="17">
    <source>
        <dbReference type="EMBL" id="KAL0278176.1"/>
    </source>
</evidence>
<dbReference type="EC" id="3.6.4.13" evidence="3"/>
<dbReference type="CDD" id="cd18787">
    <property type="entry name" value="SF2_C_DEAD"/>
    <property type="match status" value="1"/>
</dbReference>
<dbReference type="InterPro" id="IPR014001">
    <property type="entry name" value="Helicase_ATP-bd"/>
</dbReference>
<feature type="domain" description="DEAD-box RNA helicase Q" evidence="16">
    <location>
        <begin position="27"/>
        <end position="55"/>
    </location>
</feature>
<dbReference type="Pfam" id="PF08147">
    <property type="entry name" value="DBP10CT"/>
    <property type="match status" value="1"/>
</dbReference>
<dbReference type="InterPro" id="IPR014014">
    <property type="entry name" value="RNA_helicase_DEAD_Q_motif"/>
</dbReference>
<dbReference type="GO" id="GO:0005730">
    <property type="term" value="C:nucleolus"/>
    <property type="evidence" value="ECO:0007669"/>
    <property type="project" value="UniProtKB-SubCell"/>
</dbReference>
<gene>
    <name evidence="17" type="ORF">PYX00_000070</name>
</gene>
<dbReference type="InterPro" id="IPR000629">
    <property type="entry name" value="RNA-helicase_DEAD-box_CS"/>
</dbReference>
<dbReference type="FunFam" id="3.40.50.300:FF:000865">
    <property type="entry name" value="ATP-dependent RNA helicase DDX54"/>
    <property type="match status" value="1"/>
</dbReference>
<proteinExistence type="inferred from homology"/>
<dbReference type="SMART" id="SM01123">
    <property type="entry name" value="DBP10CT"/>
    <property type="match status" value="1"/>
</dbReference>
<dbReference type="SMART" id="SM00490">
    <property type="entry name" value="HELICc"/>
    <property type="match status" value="1"/>
</dbReference>
<accession>A0AAW2I8E3</accession>
<dbReference type="PROSITE" id="PS00039">
    <property type="entry name" value="DEAD_ATP_HELICASE"/>
    <property type="match status" value="1"/>
</dbReference>
<dbReference type="PROSITE" id="PS51192">
    <property type="entry name" value="HELICASE_ATP_BIND_1"/>
    <property type="match status" value="1"/>
</dbReference>
<evidence type="ECO:0000256" key="8">
    <source>
        <dbReference type="ARBA" id="ARBA00022884"/>
    </source>
</evidence>
<dbReference type="GO" id="GO:0003724">
    <property type="term" value="F:RNA helicase activity"/>
    <property type="evidence" value="ECO:0007669"/>
    <property type="project" value="UniProtKB-EC"/>
</dbReference>
<comment type="caution">
    <text evidence="17">The sequence shown here is derived from an EMBL/GenBank/DDBJ whole genome shotgun (WGS) entry which is preliminary data.</text>
</comment>
<feature type="region of interest" description="Disordered" evidence="13">
    <location>
        <begin position="665"/>
        <end position="753"/>
    </location>
</feature>
<dbReference type="GO" id="GO:0016787">
    <property type="term" value="F:hydrolase activity"/>
    <property type="evidence" value="ECO:0007669"/>
    <property type="project" value="UniProtKB-KW"/>
</dbReference>
<evidence type="ECO:0000256" key="1">
    <source>
        <dbReference type="ARBA" id="ARBA00004604"/>
    </source>
</evidence>
<dbReference type="InterPro" id="IPR011545">
    <property type="entry name" value="DEAD/DEAH_box_helicase_dom"/>
</dbReference>
<reference evidence="17" key="1">
    <citation type="journal article" date="2024" name="Gigascience">
        <title>Chromosome-level genome of the poultry shaft louse Menopon gallinae provides insight into the host-switching and adaptive evolution of parasitic lice.</title>
        <authorList>
            <person name="Xu Y."/>
            <person name="Ma L."/>
            <person name="Liu S."/>
            <person name="Liang Y."/>
            <person name="Liu Q."/>
            <person name="He Z."/>
            <person name="Tian L."/>
            <person name="Duan Y."/>
            <person name="Cai W."/>
            <person name="Li H."/>
            <person name="Song F."/>
        </authorList>
    </citation>
    <scope>NUCLEOTIDE SEQUENCE</scope>
    <source>
        <strain evidence="17">Cailab_2023a</strain>
    </source>
</reference>
<comment type="catalytic activity">
    <reaction evidence="10">
        <text>ATP + H2O = ADP + phosphate + H(+)</text>
        <dbReference type="Rhea" id="RHEA:13065"/>
        <dbReference type="ChEBI" id="CHEBI:15377"/>
        <dbReference type="ChEBI" id="CHEBI:15378"/>
        <dbReference type="ChEBI" id="CHEBI:30616"/>
        <dbReference type="ChEBI" id="CHEBI:43474"/>
        <dbReference type="ChEBI" id="CHEBI:456216"/>
        <dbReference type="EC" id="3.6.4.13"/>
    </reaction>
</comment>
<feature type="short sequence motif" description="Q motif" evidence="11">
    <location>
        <begin position="27"/>
        <end position="55"/>
    </location>
</feature>
<name>A0AAW2I8E3_9NEOP</name>
<keyword evidence="9" id="KW-0539">Nucleus</keyword>
<feature type="compositionally biased region" description="Basic residues" evidence="13">
    <location>
        <begin position="726"/>
        <end position="739"/>
    </location>
</feature>
<dbReference type="PROSITE" id="PS51194">
    <property type="entry name" value="HELICASE_CTER"/>
    <property type="match status" value="1"/>
</dbReference>
<dbReference type="CDD" id="cd17959">
    <property type="entry name" value="DEADc_DDX54"/>
    <property type="match status" value="1"/>
</dbReference>
<keyword evidence="4 12" id="KW-0547">Nucleotide-binding</keyword>
<evidence type="ECO:0000256" key="13">
    <source>
        <dbReference type="SAM" id="MobiDB-lite"/>
    </source>
</evidence>
<keyword evidence="5 12" id="KW-0378">Hydrolase</keyword>
<dbReference type="SUPFAM" id="SSF52540">
    <property type="entry name" value="P-loop containing nucleoside triphosphate hydrolases"/>
    <property type="match status" value="2"/>
</dbReference>
<evidence type="ECO:0000259" key="15">
    <source>
        <dbReference type="PROSITE" id="PS51194"/>
    </source>
</evidence>
<evidence type="ECO:0000256" key="5">
    <source>
        <dbReference type="ARBA" id="ARBA00022801"/>
    </source>
</evidence>
<keyword evidence="7 12" id="KW-0067">ATP-binding</keyword>
<evidence type="ECO:0000259" key="14">
    <source>
        <dbReference type="PROSITE" id="PS51192"/>
    </source>
</evidence>
<keyword evidence="8" id="KW-0694">RNA-binding</keyword>
<dbReference type="InterPro" id="IPR033517">
    <property type="entry name" value="DDX54/DBP10_DEAD-box_helicase"/>
</dbReference>
<evidence type="ECO:0000256" key="2">
    <source>
        <dbReference type="ARBA" id="ARBA00010379"/>
    </source>
</evidence>
<dbReference type="EMBL" id="JARGDH010000001">
    <property type="protein sequence ID" value="KAL0278176.1"/>
    <property type="molecule type" value="Genomic_DNA"/>
</dbReference>
<dbReference type="GO" id="GO:0005829">
    <property type="term" value="C:cytosol"/>
    <property type="evidence" value="ECO:0007669"/>
    <property type="project" value="TreeGrafter"/>
</dbReference>
<evidence type="ECO:0000256" key="3">
    <source>
        <dbReference type="ARBA" id="ARBA00012552"/>
    </source>
</evidence>
<evidence type="ECO:0000256" key="4">
    <source>
        <dbReference type="ARBA" id="ARBA00022741"/>
    </source>
</evidence>
<dbReference type="InterPro" id="IPR012541">
    <property type="entry name" value="DBP10_C"/>
</dbReference>
<dbReference type="InterPro" id="IPR027417">
    <property type="entry name" value="P-loop_NTPase"/>
</dbReference>